<proteinExistence type="predicted"/>
<dbReference type="EMBL" id="LCUF01000035">
    <property type="protein sequence ID" value="KQA22546.1"/>
    <property type="molecule type" value="Genomic_DNA"/>
</dbReference>
<evidence type="ECO:0000313" key="1">
    <source>
        <dbReference type="EMBL" id="KQA22546.1"/>
    </source>
</evidence>
<organism evidence="1 2">
    <name type="scientific">Vibrio metoecus</name>
    <dbReference type="NCBI Taxonomy" id="1481663"/>
    <lineage>
        <taxon>Bacteria</taxon>
        <taxon>Pseudomonadati</taxon>
        <taxon>Pseudomonadota</taxon>
        <taxon>Gammaproteobacteria</taxon>
        <taxon>Vibrionales</taxon>
        <taxon>Vibrionaceae</taxon>
        <taxon>Vibrio</taxon>
    </lineage>
</organism>
<evidence type="ECO:0000313" key="2">
    <source>
        <dbReference type="Proteomes" id="UP000053724"/>
    </source>
</evidence>
<reference evidence="1 2" key="1">
    <citation type="journal article" date="2015" name="Genome Biol. Evol.">
        <title>The Dynamics of Genetic Interactions between Vibrio metoecus and Vibrio cholerae, Two Close Relatives Co-Occurring in the Environment.</title>
        <authorList>
            <person name="Orata F.D."/>
            <person name="Kirchberger P.C."/>
            <person name="Meheust R."/>
            <person name="Barlow E.J."/>
            <person name="Tarr C.L."/>
            <person name="Boucher Y."/>
        </authorList>
    </citation>
    <scope>NUCLEOTIDE SEQUENCE [LARGE SCALE GENOMIC DNA]</scope>
    <source>
        <strain evidence="1 2">08-2459</strain>
    </source>
</reference>
<dbReference type="AlphaFoldDB" id="A0A0N8UHE2"/>
<comment type="caution">
    <text evidence="1">The sequence shown here is derived from an EMBL/GenBank/DDBJ whole genome shotgun (WGS) entry which is preliminary data.</text>
</comment>
<dbReference type="PATRIC" id="fig|1481663.8.peg.3500"/>
<accession>A0A0N8UHE2</accession>
<sequence length="107" mass="12119">MKKCTLAIEKISEEQPVTELKATVTMENGKSLSSIYSRNINATQWQIVNTPNYKAEFDLNDEQANDIIIVLGDLVDTYANGNQEKGFRSMLQTSLECKLKNELSWSQ</sequence>
<dbReference type="Proteomes" id="UP000053724">
    <property type="component" value="Unassembled WGS sequence"/>
</dbReference>
<dbReference type="RefSeq" id="WP_055028400.1">
    <property type="nucleotide sequence ID" value="NZ_CP035689.1"/>
</dbReference>
<protein>
    <submittedName>
        <fullName evidence="1">Uncharacterized protein</fullName>
    </submittedName>
</protein>
<name>A0A0N8UHE2_VIBMT</name>
<gene>
    <name evidence="1" type="ORF">AAY55_16885</name>
</gene>